<proteinExistence type="predicted"/>
<gene>
    <name evidence="1" type="ORF">C801_04044</name>
</gene>
<comment type="caution">
    <text evidence="1">The sequence shown here is derived from an EMBL/GenBank/DDBJ whole genome shotgun (WGS) entry which is preliminary data.</text>
</comment>
<dbReference type="PATRIC" id="fig|1235787.3.peg.4107"/>
<reference evidence="1 2" key="1">
    <citation type="submission" date="2013-04" db="EMBL/GenBank/DDBJ databases">
        <title>The Genome Sequence of Bacteroides uniformis dnLKV2.</title>
        <authorList>
            <consortium name="The Broad Institute Genomics Platform"/>
            <consortium name="The Broad Institute Genome Sequencing Center for Infectious Disease"/>
            <person name="Earl A."/>
            <person name="Xavier R."/>
            <person name="Kuhn K."/>
            <person name="Stappenbeck T."/>
            <person name="Walker B."/>
            <person name="Young S."/>
            <person name="Zeng Q."/>
            <person name="Gargeya S."/>
            <person name="Fitzgerald M."/>
            <person name="Haas B."/>
            <person name="Abouelleil A."/>
            <person name="Allen A.W."/>
            <person name="Alvarado L."/>
            <person name="Arachchi H.M."/>
            <person name="Berlin A.M."/>
            <person name="Chapman S.B."/>
            <person name="Gainer-Dewar J."/>
            <person name="Goldberg J."/>
            <person name="Griggs A."/>
            <person name="Gujja S."/>
            <person name="Hansen M."/>
            <person name="Howarth C."/>
            <person name="Imamovic A."/>
            <person name="Ireland A."/>
            <person name="Larimer J."/>
            <person name="McCowan C."/>
            <person name="Murphy C."/>
            <person name="Pearson M."/>
            <person name="Poon T.W."/>
            <person name="Priest M."/>
            <person name="Roberts A."/>
            <person name="Saif S."/>
            <person name="Shea T."/>
            <person name="Sisk P."/>
            <person name="Sykes S."/>
            <person name="Wortman J."/>
            <person name="Nusbaum C."/>
            <person name="Birren B."/>
        </authorList>
    </citation>
    <scope>NUCLEOTIDE SEQUENCE [LARGE SCALE GENOMIC DNA]</scope>
    <source>
        <strain evidence="2">dnLKV2</strain>
    </source>
</reference>
<dbReference type="Pfam" id="PF18976">
    <property type="entry name" value="DUF5712"/>
    <property type="match status" value="1"/>
</dbReference>
<evidence type="ECO:0008006" key="3">
    <source>
        <dbReference type="Google" id="ProtNLM"/>
    </source>
</evidence>
<dbReference type="Proteomes" id="UP000014212">
    <property type="component" value="Unassembled WGS sequence"/>
</dbReference>
<dbReference type="HOGENOM" id="CLU_377982_0_0_10"/>
<dbReference type="RefSeq" id="WP_016274472.1">
    <property type="nucleotide sequence ID" value="NZ_KE159491.1"/>
</dbReference>
<evidence type="ECO:0000313" key="2">
    <source>
        <dbReference type="Proteomes" id="UP000014212"/>
    </source>
</evidence>
<organism evidence="1 2">
    <name type="scientific">Bacteroides uniformis dnLKV2</name>
    <dbReference type="NCBI Taxonomy" id="1235787"/>
    <lineage>
        <taxon>Bacteria</taxon>
        <taxon>Pseudomonadati</taxon>
        <taxon>Bacteroidota</taxon>
        <taxon>Bacteroidia</taxon>
        <taxon>Bacteroidales</taxon>
        <taxon>Bacteroidaceae</taxon>
        <taxon>Bacteroides</taxon>
    </lineage>
</organism>
<name>R9HM49_BACUN</name>
<evidence type="ECO:0000313" key="1">
    <source>
        <dbReference type="EMBL" id="EOS05113.1"/>
    </source>
</evidence>
<sequence>MFAIVHPPSDVQDGNAGSCRALAQYLDKEAGEGLRFFSHTEQNISVEQVIASIDTNKQKLGAADAKFFMLSLNPSEAEQKHLIGRDVSDISELTADERQEVIRKLEIFTRSAMDEYAQNFGRDKIRSGADLMYFARVETERIYKHTDEAVKDGMAKIGDVKPGLQFHVHIIVSRKSLDGKTKLSPQVKSTGNEWELEGRGTVKRGFSHINWKVRVQQAFNESFSYQSKEAQTYQIKQPPQQEKIVASIPDKTLRDLLMNYQFTAANQIVFAMREQGYEHSVRHGVHTFSRDGGTFQISHSELKQFERPLSEEQLEDIAKRFDLAKYENGNGNYNENGLQVKEVSFFTYQMDESGQKSLKDVSYKVIVDEQTKTVVSFATVRQFAFAHQINLMKSDLDKEVVLRKMKNADLKDLLSNYRFTAGNQIVAAMKERGYEHRVRKGVHTFKHPVHGTVSIRHKDLVNFQEKIDDATMQDIAERFNLYKFKKDFAEGSYNENGLSAKTIEFNTYVKVPIEPEGGENQESEPDNTTQEKQFVLGENEDDKVKYRKELKSVSYDVIYDDKTHVTIPVSLLKHFAYKHDISLMDRFKHSYAVENEDMRECLRNPELKNVRQINKEMRSRGYRVEMDDEGRYTYTRGDTSFKMERRDLRAFTNYAKNTKEKDTFADNTGRAASMIGGSIQNKIMNEILGDNFRTERMVIGKVKTAVSLVQNPANIKMMLVCKIAGFLNPFKEL</sequence>
<dbReference type="AlphaFoldDB" id="R9HM49"/>
<protein>
    <recommendedName>
        <fullName evidence="3">Mobilization protein</fullName>
    </recommendedName>
</protein>
<accession>R9HM49</accession>
<dbReference type="EMBL" id="ASSO01000014">
    <property type="protein sequence ID" value="EOS05113.1"/>
    <property type="molecule type" value="Genomic_DNA"/>
</dbReference>
<dbReference type="InterPro" id="IPR043766">
    <property type="entry name" value="BfmA-like"/>
</dbReference>